<gene>
    <name evidence="1" type="primary">ORF27477</name>
</gene>
<dbReference type="AlphaFoldDB" id="A0A0B6YJJ9"/>
<proteinExistence type="predicted"/>
<dbReference type="EMBL" id="HACG01009507">
    <property type="protein sequence ID" value="CEK56372.1"/>
    <property type="molecule type" value="Transcribed_RNA"/>
</dbReference>
<name>A0A0B6YJJ9_9EUPU</name>
<evidence type="ECO:0000313" key="1">
    <source>
        <dbReference type="EMBL" id="CEK56372.1"/>
    </source>
</evidence>
<organism evidence="1">
    <name type="scientific">Arion vulgaris</name>
    <dbReference type="NCBI Taxonomy" id="1028688"/>
    <lineage>
        <taxon>Eukaryota</taxon>
        <taxon>Metazoa</taxon>
        <taxon>Spiralia</taxon>
        <taxon>Lophotrochozoa</taxon>
        <taxon>Mollusca</taxon>
        <taxon>Gastropoda</taxon>
        <taxon>Heterobranchia</taxon>
        <taxon>Euthyneura</taxon>
        <taxon>Panpulmonata</taxon>
        <taxon>Eupulmonata</taxon>
        <taxon>Stylommatophora</taxon>
        <taxon>Helicina</taxon>
        <taxon>Arionoidea</taxon>
        <taxon>Arionidae</taxon>
        <taxon>Arion</taxon>
    </lineage>
</organism>
<sequence length="81" mass="9377">MEVPMIFILQCYKSTIDQHPSPLPLQTSVTSNKHQCQHHFHPYLKMKYFKPRESRKFILPTSDFVVVFFGLAVNDSGSHVA</sequence>
<protein>
    <submittedName>
        <fullName evidence="1">Uncharacterized protein</fullName>
    </submittedName>
</protein>
<reference evidence="1" key="1">
    <citation type="submission" date="2014-12" db="EMBL/GenBank/DDBJ databases">
        <title>Insight into the proteome of Arion vulgaris.</title>
        <authorList>
            <person name="Aradska J."/>
            <person name="Bulat T."/>
            <person name="Smidak R."/>
            <person name="Sarate P."/>
            <person name="Gangsoo J."/>
            <person name="Sialana F."/>
            <person name="Bilban M."/>
            <person name="Lubec G."/>
        </authorList>
    </citation>
    <scope>NUCLEOTIDE SEQUENCE</scope>
    <source>
        <tissue evidence="1">Skin</tissue>
    </source>
</reference>
<accession>A0A0B6YJJ9</accession>